<protein>
    <recommendedName>
        <fullName evidence="3">DUF1257 domain-containing protein</fullName>
    </recommendedName>
</protein>
<proteinExistence type="predicted"/>
<evidence type="ECO:0008006" key="3">
    <source>
        <dbReference type="Google" id="ProtNLM"/>
    </source>
</evidence>
<name>A0A2T1LQX2_9CHRO</name>
<dbReference type="RefSeq" id="WP_106459445.1">
    <property type="nucleotide sequence ID" value="NZ_PXOH01000058.1"/>
</dbReference>
<dbReference type="OrthoDB" id="163953at2"/>
<keyword evidence="2" id="KW-1185">Reference proteome</keyword>
<reference evidence="1 2" key="1">
    <citation type="submission" date="2018-03" db="EMBL/GenBank/DDBJ databases">
        <title>The ancient ancestry and fast evolution of plastids.</title>
        <authorList>
            <person name="Moore K.R."/>
            <person name="Magnabosco C."/>
            <person name="Momper L."/>
            <person name="Gold D.A."/>
            <person name="Bosak T."/>
            <person name="Fournier G.P."/>
        </authorList>
    </citation>
    <scope>NUCLEOTIDE SEQUENCE [LARGE SCALE GENOMIC DNA]</scope>
    <source>
        <strain evidence="1 2">CCALA 016</strain>
    </source>
</reference>
<dbReference type="Pfam" id="PF06868">
    <property type="entry name" value="DUF1257"/>
    <property type="match status" value="1"/>
</dbReference>
<comment type="caution">
    <text evidence="1">The sequence shown here is derived from an EMBL/GenBank/DDBJ whole genome shotgun (WGS) entry which is preliminary data.</text>
</comment>
<dbReference type="AlphaFoldDB" id="A0A2T1LQX2"/>
<gene>
    <name evidence="1" type="ORF">C7H19_24050</name>
</gene>
<accession>A0A2T1LQX2</accession>
<organism evidence="1 2">
    <name type="scientific">Aphanothece hegewaldii CCALA 016</name>
    <dbReference type="NCBI Taxonomy" id="2107694"/>
    <lineage>
        <taxon>Bacteria</taxon>
        <taxon>Bacillati</taxon>
        <taxon>Cyanobacteriota</taxon>
        <taxon>Cyanophyceae</taxon>
        <taxon>Oscillatoriophycideae</taxon>
        <taxon>Chroococcales</taxon>
        <taxon>Aphanothecaceae</taxon>
        <taxon>Aphanothece</taxon>
    </lineage>
</organism>
<dbReference type="InterPro" id="IPR009666">
    <property type="entry name" value="Uncharacterised_Ycf35"/>
</dbReference>
<evidence type="ECO:0000313" key="1">
    <source>
        <dbReference type="EMBL" id="PSF30081.1"/>
    </source>
</evidence>
<dbReference type="PANTHER" id="PTHR39638:SF2">
    <property type="entry name" value="YCF35"/>
    <property type="match status" value="1"/>
</dbReference>
<dbReference type="PANTHER" id="PTHR39638">
    <property type="entry name" value="YCF35"/>
    <property type="match status" value="1"/>
</dbReference>
<evidence type="ECO:0000313" key="2">
    <source>
        <dbReference type="Proteomes" id="UP000239001"/>
    </source>
</evidence>
<dbReference type="Proteomes" id="UP000239001">
    <property type="component" value="Unassembled WGS sequence"/>
</dbReference>
<sequence>MSHFTKVKTEFKDQNALITAIKNLKGWQVEVHETEQHLYGYRGDRRQQVAHLIVRREQINPASNDLGFHRSEDGIYNAIISEWDAANPLKGFIKELTKEYSVVCTENFARSRGMTVERTRHQDGRLQLRLLSVPQKQVIRR</sequence>
<dbReference type="EMBL" id="PXOH01000058">
    <property type="protein sequence ID" value="PSF30081.1"/>
    <property type="molecule type" value="Genomic_DNA"/>
</dbReference>
<reference evidence="1 2" key="2">
    <citation type="submission" date="2018-03" db="EMBL/GenBank/DDBJ databases">
        <authorList>
            <person name="Keele B.F."/>
        </authorList>
    </citation>
    <scope>NUCLEOTIDE SEQUENCE [LARGE SCALE GENOMIC DNA]</scope>
    <source>
        <strain evidence="1 2">CCALA 016</strain>
    </source>
</reference>